<proteinExistence type="predicted"/>
<keyword evidence="2" id="KW-0813">Transport</keyword>
<evidence type="ECO:0000256" key="1">
    <source>
        <dbReference type="ARBA" id="ARBA00004127"/>
    </source>
</evidence>
<feature type="transmembrane region" description="Helical" evidence="7">
    <location>
        <begin position="383"/>
        <end position="401"/>
    </location>
</feature>
<evidence type="ECO:0000256" key="6">
    <source>
        <dbReference type="SAM" id="MobiDB-lite"/>
    </source>
</evidence>
<feature type="transmembrane region" description="Helical" evidence="7">
    <location>
        <begin position="68"/>
        <end position="85"/>
    </location>
</feature>
<comment type="caution">
    <text evidence="9">The sequence shown here is derived from an EMBL/GenBank/DDBJ whole genome shotgun (WGS) entry which is preliminary data.</text>
</comment>
<feature type="transmembrane region" description="Helical" evidence="7">
    <location>
        <begin position="239"/>
        <end position="261"/>
    </location>
</feature>
<keyword evidence="4 7" id="KW-1133">Transmembrane helix</keyword>
<dbReference type="STRING" id="65357.A0A024G2N6"/>
<dbReference type="InterPro" id="IPR011701">
    <property type="entry name" value="MFS"/>
</dbReference>
<feature type="transmembrane region" description="Helical" evidence="7">
    <location>
        <begin position="105"/>
        <end position="126"/>
    </location>
</feature>
<feature type="domain" description="Major facilitator superfamily (MFS) profile" evidence="8">
    <location>
        <begin position="72"/>
        <end position="533"/>
    </location>
</feature>
<dbReference type="InterPro" id="IPR051068">
    <property type="entry name" value="MFS_Domain-Containing_Protein"/>
</dbReference>
<accession>A0A024G2N6</accession>
<feature type="region of interest" description="Disordered" evidence="6">
    <location>
        <begin position="273"/>
        <end position="311"/>
    </location>
</feature>
<dbReference type="GO" id="GO:0022857">
    <property type="term" value="F:transmembrane transporter activity"/>
    <property type="evidence" value="ECO:0007669"/>
    <property type="project" value="InterPro"/>
</dbReference>
<dbReference type="GO" id="GO:0012505">
    <property type="term" value="C:endomembrane system"/>
    <property type="evidence" value="ECO:0007669"/>
    <property type="project" value="UniProtKB-SubCell"/>
</dbReference>
<dbReference type="AlphaFoldDB" id="A0A024G2N6"/>
<dbReference type="PANTHER" id="PTHR23510">
    <property type="entry name" value="INNER MEMBRANE TRANSPORT PROTEIN YAJR"/>
    <property type="match status" value="1"/>
</dbReference>
<feature type="transmembrane region" description="Helical" evidence="7">
    <location>
        <begin position="333"/>
        <end position="355"/>
    </location>
</feature>
<evidence type="ECO:0000313" key="10">
    <source>
        <dbReference type="Proteomes" id="UP000053237"/>
    </source>
</evidence>
<evidence type="ECO:0000256" key="4">
    <source>
        <dbReference type="ARBA" id="ARBA00022989"/>
    </source>
</evidence>
<evidence type="ECO:0000256" key="2">
    <source>
        <dbReference type="ARBA" id="ARBA00022448"/>
    </source>
</evidence>
<evidence type="ECO:0000256" key="7">
    <source>
        <dbReference type="SAM" id="Phobius"/>
    </source>
</evidence>
<reference evidence="9 10" key="1">
    <citation type="submission" date="2012-05" db="EMBL/GenBank/DDBJ databases">
        <title>Recombination and specialization in a pathogen metapopulation.</title>
        <authorList>
            <person name="Gardiner A."/>
            <person name="Kemen E."/>
            <person name="Schultz-Larsen T."/>
            <person name="MacLean D."/>
            <person name="Van Oosterhout C."/>
            <person name="Jones J.D.G."/>
        </authorList>
    </citation>
    <scope>NUCLEOTIDE SEQUENCE [LARGE SCALE GENOMIC DNA]</scope>
    <source>
        <strain evidence="9 10">Ac Nc2</strain>
    </source>
</reference>
<dbReference type="Pfam" id="PF07690">
    <property type="entry name" value="MFS_1"/>
    <property type="match status" value="1"/>
</dbReference>
<feature type="transmembrane region" description="Helical" evidence="7">
    <location>
        <begin position="506"/>
        <end position="526"/>
    </location>
</feature>
<organism evidence="9 10">
    <name type="scientific">Albugo candida</name>
    <dbReference type="NCBI Taxonomy" id="65357"/>
    <lineage>
        <taxon>Eukaryota</taxon>
        <taxon>Sar</taxon>
        <taxon>Stramenopiles</taxon>
        <taxon>Oomycota</taxon>
        <taxon>Peronosporomycetes</taxon>
        <taxon>Albuginales</taxon>
        <taxon>Albuginaceae</taxon>
        <taxon>Albugo</taxon>
    </lineage>
</organism>
<dbReference type="Proteomes" id="UP000053237">
    <property type="component" value="Unassembled WGS sequence"/>
</dbReference>
<keyword evidence="10" id="KW-1185">Reference proteome</keyword>
<keyword evidence="3 7" id="KW-0812">Transmembrane</keyword>
<feature type="transmembrane region" description="Helical" evidence="7">
    <location>
        <begin position="479"/>
        <end position="500"/>
    </location>
</feature>
<feature type="transmembrane region" description="Helical" evidence="7">
    <location>
        <begin position="408"/>
        <end position="428"/>
    </location>
</feature>
<dbReference type="OrthoDB" id="370281at2759"/>
<dbReference type="InParanoid" id="A0A024G2N6"/>
<feature type="transmembrane region" description="Helical" evidence="7">
    <location>
        <begin position="198"/>
        <end position="219"/>
    </location>
</feature>
<dbReference type="SUPFAM" id="SSF103473">
    <property type="entry name" value="MFS general substrate transporter"/>
    <property type="match status" value="1"/>
</dbReference>
<keyword evidence="5 7" id="KW-0472">Membrane</keyword>
<dbReference type="PANTHER" id="PTHR23510:SF3">
    <property type="entry name" value="MAJOR FACILITATOR SUPERFAMILY DOMAIN-CONTAINING PROTEIN 8"/>
    <property type="match status" value="1"/>
</dbReference>
<feature type="compositionally biased region" description="Basic and acidic residues" evidence="6">
    <location>
        <begin position="301"/>
        <end position="311"/>
    </location>
</feature>
<dbReference type="InterPro" id="IPR020846">
    <property type="entry name" value="MFS_dom"/>
</dbReference>
<feature type="transmembrane region" description="Helical" evidence="7">
    <location>
        <begin position="440"/>
        <end position="467"/>
    </location>
</feature>
<dbReference type="InterPro" id="IPR036259">
    <property type="entry name" value="MFS_trans_sf"/>
</dbReference>
<evidence type="ECO:0000256" key="5">
    <source>
        <dbReference type="ARBA" id="ARBA00023136"/>
    </source>
</evidence>
<gene>
    <name evidence="9" type="ORF">BN9_016700</name>
</gene>
<name>A0A024G2N6_9STRA</name>
<protein>
    <recommendedName>
        <fullName evidence="8">Major facilitator superfamily (MFS) profile domain-containing protein</fullName>
    </recommendedName>
</protein>
<feature type="transmembrane region" description="Helical" evidence="7">
    <location>
        <begin position="165"/>
        <end position="184"/>
    </location>
</feature>
<comment type="subcellular location">
    <subcellularLocation>
        <location evidence="1">Endomembrane system</location>
        <topology evidence="1">Multi-pass membrane protein</topology>
    </subcellularLocation>
</comment>
<dbReference type="EMBL" id="CAIX01000012">
    <property type="protein sequence ID" value="CCI40886.1"/>
    <property type="molecule type" value="Genomic_DNA"/>
</dbReference>
<evidence type="ECO:0000259" key="8">
    <source>
        <dbReference type="PROSITE" id="PS50850"/>
    </source>
</evidence>
<evidence type="ECO:0000313" key="9">
    <source>
        <dbReference type="EMBL" id="CCI40886.1"/>
    </source>
</evidence>
<evidence type="ECO:0000256" key="3">
    <source>
        <dbReference type="ARBA" id="ARBA00022692"/>
    </source>
</evidence>
<dbReference type="PROSITE" id="PS50850">
    <property type="entry name" value="MFS"/>
    <property type="match status" value="1"/>
</dbReference>
<dbReference type="Gene3D" id="1.20.1250.20">
    <property type="entry name" value="MFS general substrate transporter like domains"/>
    <property type="match status" value="1"/>
</dbReference>
<sequence>MTQQIPSEEVLTCHDGNNTKLCRIKQITSVFSGDRKCEHKQLSTQNADELSALEDKNGLKYLHKTESAWYYNIALICLVEFGSEASRGLVLPALYSYGDLLGGGLVFLGLLTSLFSAGRFISSLFLGWLSDRWSFLHVYYLSCSISLIGNLAFVLAYAAPWRSQILLGCSRFIIGFGAGSRSVCRSNIAALTRTDQRLVYFNLLAVVVFHSYALTPGIAGFFGDVNVVIIKDFIEMNRFTASGFLLIGFHIMTIVLLRFVYNDTITREHAPITNLECGPDSSESPQVEIATAGPEEGSESQDVHDATGTEINQERSTLEPATLDIVEPMSERLVMVGVFVFLAQNFVARGILSIFETVNVPMYMMATSVPIASDEIIRETSDFFLGIGFLGLITYAALYLLQRVPDMLLLLFAHAALIAGNAIMAAITPATHTEDTRIDISWFIVAEVLIWSIGCPLATAVVTSAFSKTLGTRPQGIMMGLYGSAGSVARMIMPMLPGLLNGKWSLLFLIQIILCVCSVVALLLYMRLLPRPRSRRASIV</sequence>
<feature type="transmembrane region" description="Helical" evidence="7">
    <location>
        <begin position="138"/>
        <end position="159"/>
    </location>
</feature>